<keyword evidence="2" id="KW-1185">Reference proteome</keyword>
<dbReference type="EMBL" id="JAATIQ010000045">
    <property type="protein sequence ID" value="KAF4394362.1"/>
    <property type="molecule type" value="Genomic_DNA"/>
</dbReference>
<comment type="caution">
    <text evidence="1">The sequence shown here is derived from an EMBL/GenBank/DDBJ whole genome shotgun (WGS) entry which is preliminary data.</text>
</comment>
<reference evidence="1 2" key="1">
    <citation type="journal article" date="2020" name="bioRxiv">
        <title>Sequence and annotation of 42 cannabis genomes reveals extensive copy number variation in cannabinoid synthesis and pathogen resistance genes.</title>
        <authorList>
            <person name="Mckernan K.J."/>
            <person name="Helbert Y."/>
            <person name="Kane L.T."/>
            <person name="Ebling H."/>
            <person name="Zhang L."/>
            <person name="Liu B."/>
            <person name="Eaton Z."/>
            <person name="Mclaughlin S."/>
            <person name="Kingan S."/>
            <person name="Baybayan P."/>
            <person name="Concepcion G."/>
            <person name="Jordan M."/>
            <person name="Riva A."/>
            <person name="Barbazuk W."/>
            <person name="Harkins T."/>
        </authorList>
    </citation>
    <scope>NUCLEOTIDE SEQUENCE [LARGE SCALE GENOMIC DNA]</scope>
    <source>
        <strain evidence="2">cv. Jamaican Lion 4</strain>
        <tissue evidence="1">Leaf</tissue>
    </source>
</reference>
<accession>A0A7J6HGD1</accession>
<protein>
    <submittedName>
        <fullName evidence="1">Uncharacterized protein</fullName>
    </submittedName>
</protein>
<proteinExistence type="predicted"/>
<name>A0A7J6HGD1_CANSA</name>
<dbReference type="AlphaFoldDB" id="A0A7J6HGD1"/>
<dbReference type="Pfam" id="PF12609">
    <property type="entry name" value="DUF3774"/>
    <property type="match status" value="1"/>
</dbReference>
<dbReference type="InterPro" id="IPR022251">
    <property type="entry name" value="DUF3774_wound-induced"/>
</dbReference>
<dbReference type="Proteomes" id="UP000583929">
    <property type="component" value="Unassembled WGS sequence"/>
</dbReference>
<organism evidence="1 2">
    <name type="scientific">Cannabis sativa</name>
    <name type="common">Hemp</name>
    <name type="synonym">Marijuana</name>
    <dbReference type="NCBI Taxonomy" id="3483"/>
    <lineage>
        <taxon>Eukaryota</taxon>
        <taxon>Viridiplantae</taxon>
        <taxon>Streptophyta</taxon>
        <taxon>Embryophyta</taxon>
        <taxon>Tracheophyta</taxon>
        <taxon>Spermatophyta</taxon>
        <taxon>Magnoliopsida</taxon>
        <taxon>eudicotyledons</taxon>
        <taxon>Gunneridae</taxon>
        <taxon>Pentapetalae</taxon>
        <taxon>rosids</taxon>
        <taxon>fabids</taxon>
        <taxon>Rosales</taxon>
        <taxon>Cannabaceae</taxon>
        <taxon>Cannabis</taxon>
    </lineage>
</organism>
<evidence type="ECO:0000313" key="1">
    <source>
        <dbReference type="EMBL" id="KAF4394362.1"/>
    </source>
</evidence>
<sequence length="116" mass="12326">MNYLNKVLIAGSVVAVQGRKDQAKLKPCLRSLQLNRQRLFSSSSTVSSSSAGESTGMLSLAGVAGLGLFGLIGNCEDRIRQADESIQKVMYLNFDSGLDRVSSGGVDGMRVKENLG</sequence>
<gene>
    <name evidence="1" type="ORF">G4B88_018512</name>
</gene>
<evidence type="ECO:0000313" key="2">
    <source>
        <dbReference type="Proteomes" id="UP000583929"/>
    </source>
</evidence>